<keyword evidence="3 10" id="KW-0132">Cell division</keyword>
<keyword evidence="9 10" id="KW-0961">Cell wall biogenesis/degradation</keyword>
<evidence type="ECO:0000313" key="13">
    <source>
        <dbReference type="EMBL" id="CAL1329225.1"/>
    </source>
</evidence>
<evidence type="ECO:0000256" key="9">
    <source>
        <dbReference type="ARBA" id="ARBA00023316"/>
    </source>
</evidence>
<dbReference type="InterPro" id="IPR000713">
    <property type="entry name" value="Mur_ligase_N"/>
</dbReference>
<evidence type="ECO:0000256" key="7">
    <source>
        <dbReference type="ARBA" id="ARBA00022984"/>
    </source>
</evidence>
<evidence type="ECO:0000256" key="1">
    <source>
        <dbReference type="ARBA" id="ARBA00022490"/>
    </source>
</evidence>
<keyword evidence="2 10" id="KW-0436">Ligase</keyword>
<dbReference type="NCBIfam" id="TIGR01143">
    <property type="entry name" value="murF"/>
    <property type="match status" value="1"/>
</dbReference>
<name>A0ABM9NP25_9GAMM</name>
<keyword evidence="7 10" id="KW-0573">Peptidoglycan synthesis</keyword>
<dbReference type="NCBIfam" id="NF008041">
    <property type="entry name" value="PRK10773.1"/>
    <property type="match status" value="1"/>
</dbReference>
<comment type="similarity">
    <text evidence="10">Belongs to the MurCDEF family. MurF subfamily.</text>
</comment>
<dbReference type="PANTHER" id="PTHR43024:SF1">
    <property type="entry name" value="UDP-N-ACETYLMURAMOYL-TRIPEPTIDE--D-ALANYL-D-ALANINE LIGASE"/>
    <property type="match status" value="1"/>
</dbReference>
<dbReference type="Proteomes" id="UP001497533">
    <property type="component" value="Chromosome"/>
</dbReference>
<feature type="domain" description="Mur ligase N-terminal catalytic" evidence="11">
    <location>
        <begin position="26"/>
        <end position="83"/>
    </location>
</feature>
<keyword evidence="8 10" id="KW-0131">Cell cycle</keyword>
<evidence type="ECO:0000256" key="4">
    <source>
        <dbReference type="ARBA" id="ARBA00022741"/>
    </source>
</evidence>
<organism evidence="13 14">
    <name type="scientific">Candidatus Providencia siddallii</name>
    <dbReference type="NCBI Taxonomy" id="1715285"/>
    <lineage>
        <taxon>Bacteria</taxon>
        <taxon>Pseudomonadati</taxon>
        <taxon>Pseudomonadota</taxon>
        <taxon>Gammaproteobacteria</taxon>
        <taxon>Enterobacterales</taxon>
        <taxon>Morganellaceae</taxon>
        <taxon>Providencia</taxon>
    </lineage>
</organism>
<dbReference type="SUPFAM" id="SSF53244">
    <property type="entry name" value="MurD-like peptide ligases, peptide-binding domain"/>
    <property type="match status" value="1"/>
</dbReference>
<keyword evidence="4 10" id="KW-0547">Nucleotide-binding</keyword>
<keyword evidence="6 10" id="KW-0133">Cell shape</keyword>
<dbReference type="PANTHER" id="PTHR43024">
    <property type="entry name" value="UDP-N-ACETYLMURAMOYL-TRIPEPTIDE--D-ALANYL-D-ALANINE LIGASE"/>
    <property type="match status" value="1"/>
</dbReference>
<dbReference type="EC" id="6.3.2.10" evidence="10"/>
<dbReference type="HAMAP" id="MF_02019">
    <property type="entry name" value="MurF"/>
    <property type="match status" value="1"/>
</dbReference>
<dbReference type="Pfam" id="PF01225">
    <property type="entry name" value="Mur_ligase"/>
    <property type="match status" value="1"/>
</dbReference>
<comment type="pathway">
    <text evidence="10">Cell wall biogenesis; peptidoglycan biosynthesis.</text>
</comment>
<evidence type="ECO:0000256" key="2">
    <source>
        <dbReference type="ARBA" id="ARBA00022598"/>
    </source>
</evidence>
<dbReference type="SUPFAM" id="SSF53623">
    <property type="entry name" value="MurD-like peptide ligases, catalytic domain"/>
    <property type="match status" value="1"/>
</dbReference>
<feature type="binding site" evidence="10">
    <location>
        <begin position="110"/>
        <end position="116"/>
    </location>
    <ligand>
        <name>ATP</name>
        <dbReference type="ChEBI" id="CHEBI:30616"/>
    </ligand>
</feature>
<keyword evidence="5 10" id="KW-0067">ATP-binding</keyword>
<dbReference type="Gene3D" id="3.90.190.20">
    <property type="entry name" value="Mur ligase, C-terminal domain"/>
    <property type="match status" value="1"/>
</dbReference>
<evidence type="ECO:0000256" key="3">
    <source>
        <dbReference type="ARBA" id="ARBA00022618"/>
    </source>
</evidence>
<dbReference type="InterPro" id="IPR051046">
    <property type="entry name" value="MurCDEF_CellWall_CoF430Synth"/>
</dbReference>
<proteinExistence type="inferred from homology"/>
<keyword evidence="1 10" id="KW-0963">Cytoplasm</keyword>
<dbReference type="InterPro" id="IPR013221">
    <property type="entry name" value="Mur_ligase_cen"/>
</dbReference>
<evidence type="ECO:0000256" key="6">
    <source>
        <dbReference type="ARBA" id="ARBA00022960"/>
    </source>
</evidence>
<sequence length="454" mass="51093">MIPITLSQLARITKGYIKQKIKKKITIQSISIDSNNITKDCLFIALIGKRFNAHNFIDQVIANGAKLLLVEQELDVNCAQIIVKNTRIAMGQIASWIRQNCKICVIGLTGSSGKTTVKEMLGSILSEYGNTLYTSGNFNNDIGVPLTLFKLTPKHNFAIIEIGASKPNEIKYLTKIIKPNISLVNNLFNAHIEGFQSIKNIKKEKGEIYKITNKTGSVIVNLDSYSKKWKFHPKQTILYFSLNKKQKTNFYASNIQFEKLTTNFILHTPIGDTNIFLQLIGKHNISNALAASALAIAAGATLDHIKQGLKKIKPILGRLYPIYIDKSKILLDDSYNSNNGSMFAAINVLISMPGYKVLVISDTAELGKFSYKYHKNIALIIKNSEINKILSIGKFSTIIKTFNKNTEHFNFKKKILIRLLELIEQNKTISILIKGSRSFHMEEIVNKLKEFFKC</sequence>
<dbReference type="Gene3D" id="3.40.1390.10">
    <property type="entry name" value="MurE/MurF, N-terminal domain"/>
    <property type="match status" value="1"/>
</dbReference>
<keyword evidence="14" id="KW-1185">Reference proteome</keyword>
<dbReference type="EMBL" id="OZ034688">
    <property type="protein sequence ID" value="CAL1329225.1"/>
    <property type="molecule type" value="Genomic_DNA"/>
</dbReference>
<accession>A0ABM9NP25</accession>
<evidence type="ECO:0000259" key="11">
    <source>
        <dbReference type="Pfam" id="PF01225"/>
    </source>
</evidence>
<evidence type="ECO:0000313" key="14">
    <source>
        <dbReference type="Proteomes" id="UP001497533"/>
    </source>
</evidence>
<comment type="catalytic activity">
    <reaction evidence="10">
        <text>D-alanyl-D-alanine + UDP-N-acetyl-alpha-D-muramoyl-L-alanyl-gamma-D-glutamyl-meso-2,6-diaminopimelate + ATP = UDP-N-acetyl-alpha-D-muramoyl-L-alanyl-gamma-D-glutamyl-meso-2,6-diaminopimeloyl-D-alanyl-D-alanine + ADP + phosphate + H(+)</text>
        <dbReference type="Rhea" id="RHEA:28374"/>
        <dbReference type="ChEBI" id="CHEBI:15378"/>
        <dbReference type="ChEBI" id="CHEBI:30616"/>
        <dbReference type="ChEBI" id="CHEBI:43474"/>
        <dbReference type="ChEBI" id="CHEBI:57822"/>
        <dbReference type="ChEBI" id="CHEBI:61386"/>
        <dbReference type="ChEBI" id="CHEBI:83905"/>
        <dbReference type="ChEBI" id="CHEBI:456216"/>
        <dbReference type="EC" id="6.3.2.10"/>
    </reaction>
</comment>
<dbReference type="InterPro" id="IPR035911">
    <property type="entry name" value="MurE/MurF_N"/>
</dbReference>
<dbReference type="SUPFAM" id="SSF63418">
    <property type="entry name" value="MurE/MurF N-terminal domain"/>
    <property type="match status" value="1"/>
</dbReference>
<comment type="subcellular location">
    <subcellularLocation>
        <location evidence="10">Cytoplasm</location>
    </subcellularLocation>
</comment>
<protein>
    <recommendedName>
        <fullName evidence="10">UDP-N-acetylmuramoyl-tripeptide--D-alanyl-D-alanine ligase</fullName>
        <ecNumber evidence="10">6.3.2.10</ecNumber>
    </recommendedName>
    <alternativeName>
        <fullName evidence="10">D-alanyl-D-alanine-adding enzyme</fullName>
    </alternativeName>
</protein>
<dbReference type="Pfam" id="PF08245">
    <property type="entry name" value="Mur_ligase_M"/>
    <property type="match status" value="1"/>
</dbReference>
<dbReference type="Gene3D" id="3.40.1190.10">
    <property type="entry name" value="Mur-like, catalytic domain"/>
    <property type="match status" value="1"/>
</dbReference>
<gene>
    <name evidence="10 13" type="primary">murF</name>
    <name evidence="13" type="ORF">PRHACTZTBTEA_303</name>
</gene>
<dbReference type="InterPro" id="IPR005863">
    <property type="entry name" value="UDP-N-AcMur_synth"/>
</dbReference>
<dbReference type="InterPro" id="IPR036615">
    <property type="entry name" value="Mur_ligase_C_dom_sf"/>
</dbReference>
<evidence type="ECO:0000256" key="10">
    <source>
        <dbReference type="HAMAP-Rule" id="MF_02019"/>
    </source>
</evidence>
<dbReference type="InterPro" id="IPR036565">
    <property type="entry name" value="Mur-like_cat_sf"/>
</dbReference>
<reference evidence="13" key="1">
    <citation type="submission" date="2024-04" db="EMBL/GenBank/DDBJ databases">
        <authorList>
            <person name="Manzano-Marin A."/>
            <person name="Manzano-Marin A."/>
            <person name="Alejandro Manzano Marin A."/>
        </authorList>
    </citation>
    <scope>NUCLEOTIDE SEQUENCE [LARGE SCALE GENOMIC DNA]</scope>
    <source>
        <strain evidence="13">TABTEA</strain>
    </source>
</reference>
<evidence type="ECO:0000256" key="5">
    <source>
        <dbReference type="ARBA" id="ARBA00022840"/>
    </source>
</evidence>
<comment type="function">
    <text evidence="10">Involved in cell wall formation. Catalyzes the final step in the synthesis of UDP-N-acetylmuramoyl-pentapeptide, the precursor of murein.</text>
</comment>
<feature type="domain" description="Mur ligase central" evidence="12">
    <location>
        <begin position="109"/>
        <end position="295"/>
    </location>
</feature>
<evidence type="ECO:0000259" key="12">
    <source>
        <dbReference type="Pfam" id="PF08245"/>
    </source>
</evidence>
<evidence type="ECO:0000256" key="8">
    <source>
        <dbReference type="ARBA" id="ARBA00023306"/>
    </source>
</evidence>
<dbReference type="GO" id="GO:0047480">
    <property type="term" value="F:UDP-N-acetylmuramoyl-tripeptide-D-alanyl-D-alanine ligase activity"/>
    <property type="evidence" value="ECO:0007669"/>
    <property type="project" value="UniProtKB-EC"/>
</dbReference>